<keyword evidence="1" id="KW-0732">Signal</keyword>
<evidence type="ECO:0000313" key="2">
    <source>
        <dbReference type="EMBL" id="MEC5385035.1"/>
    </source>
</evidence>
<feature type="chain" id="PRO_5046590994" description="YARHG domain-containing protein" evidence="1">
    <location>
        <begin position="22"/>
        <end position="153"/>
    </location>
</feature>
<gene>
    <name evidence="2" type="ORF">VVD49_04830</name>
</gene>
<dbReference type="Proteomes" id="UP001331561">
    <property type="component" value="Unassembled WGS sequence"/>
</dbReference>
<dbReference type="RefSeq" id="WP_327597999.1">
    <property type="nucleotide sequence ID" value="NZ_JAYXHS010000001.1"/>
</dbReference>
<evidence type="ECO:0008006" key="4">
    <source>
        <dbReference type="Google" id="ProtNLM"/>
    </source>
</evidence>
<comment type="caution">
    <text evidence="2">The sequence shown here is derived from an EMBL/GenBank/DDBJ whole genome shotgun (WGS) entry which is preliminary data.</text>
</comment>
<organism evidence="2 3">
    <name type="scientific">Uliginosibacterium silvisoli</name>
    <dbReference type="NCBI Taxonomy" id="3114758"/>
    <lineage>
        <taxon>Bacteria</taxon>
        <taxon>Pseudomonadati</taxon>
        <taxon>Pseudomonadota</taxon>
        <taxon>Betaproteobacteria</taxon>
        <taxon>Rhodocyclales</taxon>
        <taxon>Zoogloeaceae</taxon>
        <taxon>Uliginosibacterium</taxon>
    </lineage>
</organism>
<protein>
    <recommendedName>
        <fullName evidence="4">YARHG domain-containing protein</fullName>
    </recommendedName>
</protein>
<evidence type="ECO:0000313" key="3">
    <source>
        <dbReference type="Proteomes" id="UP001331561"/>
    </source>
</evidence>
<feature type="signal peptide" evidence="1">
    <location>
        <begin position="1"/>
        <end position="21"/>
    </location>
</feature>
<dbReference type="SUPFAM" id="SSF48619">
    <property type="entry name" value="Phospholipase A2, PLA2"/>
    <property type="match status" value="1"/>
</dbReference>
<reference evidence="2 3" key="1">
    <citation type="submission" date="2024-01" db="EMBL/GenBank/DDBJ databases">
        <title>Uliginosibacterium soil sp. nov.</title>
        <authorList>
            <person name="Lv Y."/>
        </authorList>
    </citation>
    <scope>NUCLEOTIDE SEQUENCE [LARGE SCALE GENOMIC DNA]</scope>
    <source>
        <strain evidence="2 3">H3</strain>
    </source>
</reference>
<evidence type="ECO:0000256" key="1">
    <source>
        <dbReference type="SAM" id="SignalP"/>
    </source>
</evidence>
<dbReference type="EMBL" id="JAYXHS010000001">
    <property type="protein sequence ID" value="MEC5385035.1"/>
    <property type="molecule type" value="Genomic_DNA"/>
</dbReference>
<name>A0ABU6K1X0_9RHOO</name>
<accession>A0ABU6K1X0</accession>
<dbReference type="PROSITE" id="PS51257">
    <property type="entry name" value="PROKAR_LIPOPROTEIN"/>
    <property type="match status" value="1"/>
</dbReference>
<keyword evidence="3" id="KW-1185">Reference proteome</keyword>
<sequence length="153" mass="16678">MKAHSILATLVMTAACASALAQSQIAAFSTDGCSLFPDRALVGQGDWCRCCLAHDLAYWRGGTAEERLQADKDLRSCVLESTQNKALAEFMYAGVRSGGGPQFSTTYRWAYGWPQGRGYQPLSEAERAQVFKLETEYRASNPGLVCKKPVASQ</sequence>
<dbReference type="Gene3D" id="1.20.90.10">
    <property type="entry name" value="Phospholipase A2 domain"/>
    <property type="match status" value="1"/>
</dbReference>
<proteinExistence type="predicted"/>
<dbReference type="InterPro" id="IPR036444">
    <property type="entry name" value="PLipase_A2_dom_sf"/>
</dbReference>